<feature type="signal peptide" evidence="7">
    <location>
        <begin position="1"/>
        <end position="21"/>
    </location>
</feature>
<keyword evidence="9" id="KW-1185">Reference proteome</keyword>
<accession>A0A1T3CFF4</accession>
<organism evidence="8 9">
    <name type="scientific">Trichoderma guizhouense</name>
    <dbReference type="NCBI Taxonomy" id="1491466"/>
    <lineage>
        <taxon>Eukaryota</taxon>
        <taxon>Fungi</taxon>
        <taxon>Dikarya</taxon>
        <taxon>Ascomycota</taxon>
        <taxon>Pezizomycotina</taxon>
        <taxon>Sordariomycetes</taxon>
        <taxon>Hypocreomycetidae</taxon>
        <taxon>Hypocreales</taxon>
        <taxon>Hypocreaceae</taxon>
        <taxon>Trichoderma</taxon>
    </lineage>
</organism>
<dbReference type="GO" id="GO:0071944">
    <property type="term" value="C:cell periphery"/>
    <property type="evidence" value="ECO:0007669"/>
    <property type="project" value="UniProtKB-ARBA"/>
</dbReference>
<keyword evidence="4 6" id="KW-0472">Membrane</keyword>
<keyword evidence="2 6" id="KW-0812">Transmembrane</keyword>
<evidence type="ECO:0000313" key="8">
    <source>
        <dbReference type="EMBL" id="OPB39833.1"/>
    </source>
</evidence>
<protein>
    <submittedName>
        <fullName evidence="8">Uncharacterized protein</fullName>
    </submittedName>
</protein>
<dbReference type="EMBL" id="LVVK01000018">
    <property type="protein sequence ID" value="OPB39833.1"/>
    <property type="molecule type" value="Genomic_DNA"/>
</dbReference>
<proteinExistence type="predicted"/>
<feature type="compositionally biased region" description="Basic and acidic residues" evidence="5">
    <location>
        <begin position="383"/>
        <end position="393"/>
    </location>
</feature>
<reference evidence="8 9" key="1">
    <citation type="submission" date="2016-04" db="EMBL/GenBank/DDBJ databases">
        <title>Multiple horizontal gene transfer events from other fungi enriched the ability of the initially mycotrophic fungus Trichoderma (Ascomycota) to feed on dead plant biomass.</title>
        <authorList>
            <person name="Atanasova L."/>
            <person name="Chenthamara K."/>
            <person name="Zhang J."/>
            <person name="Grujic M."/>
            <person name="Henrissat B."/>
            <person name="Kuo A."/>
            <person name="Aertz A."/>
            <person name="Salamov A."/>
            <person name="Lipzen A."/>
            <person name="Labutti K."/>
            <person name="Barry K."/>
            <person name="Miao Y."/>
            <person name="Rahimi M.J."/>
            <person name="Shen Q."/>
            <person name="Grigoriev I.V."/>
            <person name="Kubicek C.P."/>
            <person name="Druzhinina I.S."/>
        </authorList>
    </citation>
    <scope>NUCLEOTIDE SEQUENCE [LARGE SCALE GENOMIC DNA]</scope>
    <source>
        <strain evidence="8 9">NJAU 4742</strain>
    </source>
</reference>
<dbReference type="PANTHER" id="PTHR15549:SF26">
    <property type="entry name" value="AXIAL BUDDING PATTERN PROTEIN 2-RELATED"/>
    <property type="match status" value="1"/>
</dbReference>
<dbReference type="Proteomes" id="UP000191004">
    <property type="component" value="Unassembled WGS sequence"/>
</dbReference>
<evidence type="ECO:0000256" key="1">
    <source>
        <dbReference type="ARBA" id="ARBA00004167"/>
    </source>
</evidence>
<keyword evidence="7" id="KW-0732">Signal</keyword>
<dbReference type="GO" id="GO:0016020">
    <property type="term" value="C:membrane"/>
    <property type="evidence" value="ECO:0007669"/>
    <property type="project" value="UniProtKB-SubCell"/>
</dbReference>
<evidence type="ECO:0000256" key="5">
    <source>
        <dbReference type="SAM" id="MobiDB-lite"/>
    </source>
</evidence>
<keyword evidence="3 6" id="KW-1133">Transmembrane helix</keyword>
<evidence type="ECO:0000256" key="3">
    <source>
        <dbReference type="ARBA" id="ARBA00022989"/>
    </source>
</evidence>
<feature type="transmembrane region" description="Helical" evidence="6">
    <location>
        <begin position="252"/>
        <end position="274"/>
    </location>
</feature>
<evidence type="ECO:0000256" key="4">
    <source>
        <dbReference type="ARBA" id="ARBA00023136"/>
    </source>
</evidence>
<evidence type="ECO:0000256" key="6">
    <source>
        <dbReference type="SAM" id="Phobius"/>
    </source>
</evidence>
<evidence type="ECO:0000256" key="2">
    <source>
        <dbReference type="ARBA" id="ARBA00022692"/>
    </source>
</evidence>
<feature type="compositionally biased region" description="Polar residues" evidence="5">
    <location>
        <begin position="199"/>
        <end position="214"/>
    </location>
</feature>
<feature type="region of interest" description="Disordered" evidence="5">
    <location>
        <begin position="196"/>
        <end position="246"/>
    </location>
</feature>
<gene>
    <name evidence="8" type="ORF">A0O28_0096800</name>
</gene>
<evidence type="ECO:0000256" key="7">
    <source>
        <dbReference type="SAM" id="SignalP"/>
    </source>
</evidence>
<evidence type="ECO:0000313" key="9">
    <source>
        <dbReference type="Proteomes" id="UP000191004"/>
    </source>
</evidence>
<sequence length="393" mass="40659">MMNKATSVYAALAALLAAADARNLNKLPRATAASDYAFDGFTPKPTDAINFPFHQALQRRAGSSSTSSPTVVYIAPDATCGYISGLAGAGYTCGVSATCVFFTSSAAGPGHVACCNSQDCNARNVCIDYEGYFSQSKCNDGCKVDTFTLKCTNSALPYCNTISFPGDIMDVFCNNAQITEVQAALTTYRGESSRRFSPLTLTSNSPESTAANEFTSSSTDSSPSSTSETAPATTTPAPSSGGGGGGSNTGAIVGGVVGGVGGLGLIGLAAFFFLRRKKTHSAVPQEQTPQVPPAVYQTPPGMQQTPQGLYDPKFAAATGQYPQYQQGYYPTPEGQTISPVDPRYSTVTSSTSPVPSGGYAAPGPGAFQPQENVIHEAPAQNSGDHRGEMHELA</sequence>
<feature type="compositionally biased region" description="Low complexity" evidence="5">
    <location>
        <begin position="215"/>
        <end position="239"/>
    </location>
</feature>
<feature type="region of interest" description="Disordered" evidence="5">
    <location>
        <begin position="345"/>
        <end position="393"/>
    </location>
</feature>
<feature type="compositionally biased region" description="Low complexity" evidence="5">
    <location>
        <begin position="345"/>
        <end position="366"/>
    </location>
</feature>
<dbReference type="PANTHER" id="PTHR15549">
    <property type="entry name" value="PAIRED IMMUNOGLOBULIN-LIKE TYPE 2 RECEPTOR"/>
    <property type="match status" value="1"/>
</dbReference>
<feature type="chain" id="PRO_5012662122" evidence="7">
    <location>
        <begin position="22"/>
        <end position="393"/>
    </location>
</feature>
<dbReference type="AlphaFoldDB" id="A0A1T3CFF4"/>
<comment type="caution">
    <text evidence="8">The sequence shown here is derived from an EMBL/GenBank/DDBJ whole genome shotgun (WGS) entry which is preliminary data.</text>
</comment>
<name>A0A1T3CFF4_9HYPO</name>
<comment type="subcellular location">
    <subcellularLocation>
        <location evidence="1">Membrane</location>
        <topology evidence="1">Single-pass membrane protein</topology>
    </subcellularLocation>
</comment>
<dbReference type="OrthoDB" id="5347452at2759"/>
<dbReference type="InterPro" id="IPR051694">
    <property type="entry name" value="Immunoregulatory_rcpt-like"/>
</dbReference>